<dbReference type="Proteomes" id="UP001315278">
    <property type="component" value="Unassembled WGS sequence"/>
</dbReference>
<keyword evidence="2" id="KW-1185">Reference proteome</keyword>
<accession>A0ABS5FRE6</accession>
<gene>
    <name evidence="1" type="ORF">JQ615_28405</name>
</gene>
<dbReference type="EMBL" id="JAFCJH010000037">
    <property type="protein sequence ID" value="MBR0799315.1"/>
    <property type="molecule type" value="Genomic_DNA"/>
</dbReference>
<proteinExistence type="predicted"/>
<sequence length="368" mass="41344">MAQQPAQSIIAELEDAVRDGTSAKRVQTLRRVTDLFLNDGDRLNDEQVKVFDDVLCLLITRVETRARAELSKRLAPLDYAPFEVIQHLAWDDDINVAGDVLTHSSRLGNEALFEIASTRGQEHLFAISARENLPEAVTDVIVNRGEDKVVHRLANNASARFSDAGYSNIVARAAGDDELVEILGLRLDLPAKLLRELLHRAKDAVRARLLAIAPPAVCDEIRKVLNDIAQEGIAAPRRNYGVAEELVRLMKQLNELDDVAVYKFAEAGKFDEVTVALALLNDMPIEMTERLMLGQRSDLILIPCRSARLNWPTVEAILRKRPMPRRIDDATLAVAQRDYRRLSLETAQRTVRFWQLHNRIEKQPMAAG</sequence>
<dbReference type="RefSeq" id="WP_212494187.1">
    <property type="nucleotide sequence ID" value="NZ_JAFCJH010000037.1"/>
</dbReference>
<protein>
    <submittedName>
        <fullName evidence="1">DUF2336 domain-containing protein</fullName>
    </submittedName>
</protein>
<reference evidence="2" key="1">
    <citation type="journal article" date="2021" name="ISME J.">
        <title>Evolutionary origin and ecological implication of a unique nif island in free-living Bradyrhizobium lineages.</title>
        <authorList>
            <person name="Tao J."/>
        </authorList>
    </citation>
    <scope>NUCLEOTIDE SEQUENCE [LARGE SCALE GENOMIC DNA]</scope>
    <source>
        <strain evidence="2">SZCCT0434</strain>
    </source>
</reference>
<evidence type="ECO:0000313" key="2">
    <source>
        <dbReference type="Proteomes" id="UP001315278"/>
    </source>
</evidence>
<dbReference type="Pfam" id="PF10098">
    <property type="entry name" value="DUF2336"/>
    <property type="match status" value="1"/>
</dbReference>
<evidence type="ECO:0000313" key="1">
    <source>
        <dbReference type="EMBL" id="MBR0799315.1"/>
    </source>
</evidence>
<name>A0ABS5FRE6_9BRAD</name>
<organism evidence="1 2">
    <name type="scientific">Bradyrhizobium jicamae</name>
    <dbReference type="NCBI Taxonomy" id="280332"/>
    <lineage>
        <taxon>Bacteria</taxon>
        <taxon>Pseudomonadati</taxon>
        <taxon>Pseudomonadota</taxon>
        <taxon>Alphaproteobacteria</taxon>
        <taxon>Hyphomicrobiales</taxon>
        <taxon>Nitrobacteraceae</taxon>
        <taxon>Bradyrhizobium</taxon>
    </lineage>
</organism>
<comment type="caution">
    <text evidence="1">The sequence shown here is derived from an EMBL/GenBank/DDBJ whole genome shotgun (WGS) entry which is preliminary data.</text>
</comment>
<dbReference type="InterPro" id="IPR019285">
    <property type="entry name" value="DUF2336"/>
</dbReference>